<evidence type="ECO:0000313" key="1">
    <source>
        <dbReference type="EMBL" id="SUM68690.1"/>
    </source>
</evidence>
<gene>
    <name evidence="1" type="primary">yagU_1</name>
    <name evidence="1" type="ORF">NCTC11807_00610</name>
</gene>
<proteinExistence type="predicted"/>
<dbReference type="Proteomes" id="UP000255425">
    <property type="component" value="Unassembled WGS sequence"/>
</dbReference>
<accession>A0A380H1D7</accession>
<protein>
    <submittedName>
        <fullName evidence="1">Periplasmic secreted protein</fullName>
    </submittedName>
</protein>
<keyword evidence="2" id="KW-1185">Reference proteome</keyword>
<dbReference type="Pfam" id="PF07274">
    <property type="entry name" value="DUF1440"/>
    <property type="match status" value="1"/>
</dbReference>
<evidence type="ECO:0000313" key="2">
    <source>
        <dbReference type="Proteomes" id="UP000255425"/>
    </source>
</evidence>
<organism evidence="1 2">
    <name type="scientific">Staphylococcus saccharolyticus</name>
    <dbReference type="NCBI Taxonomy" id="33028"/>
    <lineage>
        <taxon>Bacteria</taxon>
        <taxon>Bacillati</taxon>
        <taxon>Bacillota</taxon>
        <taxon>Bacilli</taxon>
        <taxon>Bacillales</taxon>
        <taxon>Staphylococcaceae</taxon>
        <taxon>Staphylococcus</taxon>
    </lineage>
</organism>
<dbReference type="AlphaFoldDB" id="A0A380H1D7"/>
<dbReference type="EMBL" id="UHDZ01000001">
    <property type="protein sequence ID" value="SUM68690.1"/>
    <property type="molecule type" value="Genomic_DNA"/>
</dbReference>
<dbReference type="InterPro" id="IPR009898">
    <property type="entry name" value="DUF1440"/>
</dbReference>
<name>A0A380H1D7_9STAP</name>
<reference evidence="1 2" key="1">
    <citation type="submission" date="2018-06" db="EMBL/GenBank/DDBJ databases">
        <authorList>
            <consortium name="Pathogen Informatics"/>
            <person name="Doyle S."/>
        </authorList>
    </citation>
    <scope>NUCLEOTIDE SEQUENCE [LARGE SCALE GENOMIC DNA]</scope>
    <source>
        <strain evidence="1 2">NCTC11807</strain>
    </source>
</reference>
<sequence>MVQLKWGWEALVPPRTPERDEEPPPMTLLHKLNLSENVKNAKYTYNQNDIPITVMGVHYGFSIANAFVYALLTEKCPKFSTFRGGAFGIMIHILFPEYLLPRLGITPEVEDLPKEGRLSELFAHMI</sequence>